<sequence>MNEGKPTKAKWWSRPRPQDLAEQPEGTQGAVAEGPGTHGAHGPVTAPAEPTGTDGDFELARPAARHAEDGDYELRRPEAVPAGDPGESAGSARGDAVATTVPGQAATEAAAVVPAAREPGSQDAPVASVAPAGPPEGAPRPLHD</sequence>
<organism evidence="2 3">
    <name type="scientific">Streptomyces cahuitamycinicus</name>
    <dbReference type="NCBI Taxonomy" id="2070367"/>
    <lineage>
        <taxon>Bacteria</taxon>
        <taxon>Bacillati</taxon>
        <taxon>Actinomycetota</taxon>
        <taxon>Actinomycetes</taxon>
        <taxon>Kitasatosporales</taxon>
        <taxon>Streptomycetaceae</taxon>
        <taxon>Streptomyces</taxon>
    </lineage>
</organism>
<accession>A0A2N8TAM5</accession>
<evidence type="ECO:0000256" key="1">
    <source>
        <dbReference type="SAM" id="MobiDB-lite"/>
    </source>
</evidence>
<protein>
    <submittedName>
        <fullName evidence="2">Uncharacterized protein</fullName>
    </submittedName>
</protein>
<feature type="compositionally biased region" description="Low complexity" evidence="1">
    <location>
        <begin position="105"/>
        <end position="131"/>
    </location>
</feature>
<reference evidence="2 3" key="1">
    <citation type="submission" date="2018-01" db="EMBL/GenBank/DDBJ databases">
        <title>Draft genome sequence of Streptomyces sp. 13K301.</title>
        <authorList>
            <person name="Sahin N."/>
            <person name="Saygin H."/>
            <person name="Ay H."/>
        </authorList>
    </citation>
    <scope>NUCLEOTIDE SEQUENCE [LARGE SCALE GENOMIC DNA]</scope>
    <source>
        <strain evidence="2 3">13K301</strain>
    </source>
</reference>
<keyword evidence="3" id="KW-1185">Reference proteome</keyword>
<feature type="region of interest" description="Disordered" evidence="1">
    <location>
        <begin position="1"/>
        <end position="144"/>
    </location>
</feature>
<feature type="non-terminal residue" evidence="2">
    <location>
        <position position="144"/>
    </location>
</feature>
<comment type="caution">
    <text evidence="2">The sequence shown here is derived from an EMBL/GenBank/DDBJ whole genome shotgun (WGS) entry which is preliminary data.</text>
</comment>
<feature type="compositionally biased region" description="Basic and acidic residues" evidence="1">
    <location>
        <begin position="65"/>
        <end position="78"/>
    </location>
</feature>
<gene>
    <name evidence="2" type="ORF">C1J00_43965</name>
</gene>
<proteinExistence type="predicted"/>
<name>A0A2N8TAM5_9ACTN</name>
<evidence type="ECO:0000313" key="3">
    <source>
        <dbReference type="Proteomes" id="UP000235943"/>
    </source>
</evidence>
<evidence type="ECO:0000313" key="2">
    <source>
        <dbReference type="EMBL" id="PNG16089.1"/>
    </source>
</evidence>
<dbReference type="AlphaFoldDB" id="A0A2N8TAM5"/>
<dbReference type="Proteomes" id="UP000235943">
    <property type="component" value="Unassembled WGS sequence"/>
</dbReference>
<dbReference type="EMBL" id="POUC01000937">
    <property type="protein sequence ID" value="PNG16089.1"/>
    <property type="molecule type" value="Genomic_DNA"/>
</dbReference>